<feature type="non-terminal residue" evidence="7">
    <location>
        <position position="147"/>
    </location>
</feature>
<dbReference type="Proteomes" id="UP000288716">
    <property type="component" value="Unassembled WGS sequence"/>
</dbReference>
<dbReference type="GO" id="GO:0016020">
    <property type="term" value="C:membrane"/>
    <property type="evidence" value="ECO:0007669"/>
    <property type="project" value="UniProtKB-SubCell"/>
</dbReference>
<organism evidence="7 8">
    <name type="scientific">Leptotrombidium deliense</name>
    <dbReference type="NCBI Taxonomy" id="299467"/>
    <lineage>
        <taxon>Eukaryota</taxon>
        <taxon>Metazoa</taxon>
        <taxon>Ecdysozoa</taxon>
        <taxon>Arthropoda</taxon>
        <taxon>Chelicerata</taxon>
        <taxon>Arachnida</taxon>
        <taxon>Acari</taxon>
        <taxon>Acariformes</taxon>
        <taxon>Trombidiformes</taxon>
        <taxon>Prostigmata</taxon>
        <taxon>Anystina</taxon>
        <taxon>Parasitengona</taxon>
        <taxon>Trombiculoidea</taxon>
        <taxon>Trombiculidae</taxon>
        <taxon>Leptotrombidium</taxon>
    </lineage>
</organism>
<evidence type="ECO:0000256" key="4">
    <source>
        <dbReference type="ARBA" id="ARBA00022989"/>
    </source>
</evidence>
<reference evidence="7 8" key="1">
    <citation type="journal article" date="2018" name="Gigascience">
        <title>Genomes of trombidid mites reveal novel predicted allergens and laterally-transferred genes associated with secondary metabolism.</title>
        <authorList>
            <person name="Dong X."/>
            <person name="Chaisiri K."/>
            <person name="Xia D."/>
            <person name="Armstrong S.D."/>
            <person name="Fang Y."/>
            <person name="Donnelly M.J."/>
            <person name="Kadowaki T."/>
            <person name="McGarry J.W."/>
            <person name="Darby A.C."/>
            <person name="Makepeace B.L."/>
        </authorList>
    </citation>
    <scope>NUCLEOTIDE SEQUENCE [LARGE SCALE GENOMIC DNA]</scope>
    <source>
        <strain evidence="7">UoL-UT</strain>
    </source>
</reference>
<dbReference type="EMBL" id="NCKV01060121">
    <property type="protein sequence ID" value="RWS00387.1"/>
    <property type="molecule type" value="Genomic_DNA"/>
</dbReference>
<gene>
    <name evidence="7" type="ORF">B4U80_08476</name>
</gene>
<keyword evidence="4 6" id="KW-1133">Transmembrane helix</keyword>
<evidence type="ECO:0000256" key="5">
    <source>
        <dbReference type="ARBA" id="ARBA00023136"/>
    </source>
</evidence>
<dbReference type="PANTHER" id="PTHR16007">
    <property type="entry name" value="EPIDIDYMAL MEMBRANE PROTEIN E9-RELATED"/>
    <property type="match status" value="1"/>
</dbReference>
<feature type="transmembrane region" description="Helical" evidence="6">
    <location>
        <begin position="57"/>
        <end position="76"/>
    </location>
</feature>
<dbReference type="InterPro" id="IPR006904">
    <property type="entry name" value="DUF716"/>
</dbReference>
<name>A0A443QBJ0_9ACAR</name>
<keyword evidence="5 6" id="KW-0472">Membrane</keyword>
<dbReference type="AlphaFoldDB" id="A0A443QBJ0"/>
<evidence type="ECO:0000313" key="7">
    <source>
        <dbReference type="EMBL" id="RWS00387.1"/>
    </source>
</evidence>
<keyword evidence="3 6" id="KW-0812">Transmembrane</keyword>
<dbReference type="InterPro" id="IPR042127">
    <property type="entry name" value="TMEM45"/>
</dbReference>
<sequence>MHLFFFFFGLSYLLSYYNAPLPIDVPYFTLLLAFFGETLLFYFHLHGRSHLDIHVHTLLIIASTLTTLSVCFEWKYKQSVMAALGRPFWCFVQGTWLCQIAFVLNPLPNATKWGDNHDQLMLLTSMFCWHIVAALIWFTFLCFRYNR</sequence>
<evidence type="ECO:0000256" key="1">
    <source>
        <dbReference type="ARBA" id="ARBA00004141"/>
    </source>
</evidence>
<comment type="similarity">
    <text evidence="2">Belongs to the TMEM45 family.</text>
</comment>
<evidence type="ECO:0000256" key="6">
    <source>
        <dbReference type="SAM" id="Phobius"/>
    </source>
</evidence>
<protein>
    <submittedName>
        <fullName evidence="7">Transmembrane protein 45B-like protein</fullName>
    </submittedName>
</protein>
<dbReference type="Pfam" id="PF04819">
    <property type="entry name" value="DUF716"/>
    <property type="match status" value="1"/>
</dbReference>
<proteinExistence type="inferred from homology"/>
<feature type="transmembrane region" description="Helical" evidence="6">
    <location>
        <begin position="120"/>
        <end position="143"/>
    </location>
</feature>
<keyword evidence="8" id="KW-1185">Reference proteome</keyword>
<evidence type="ECO:0000256" key="2">
    <source>
        <dbReference type="ARBA" id="ARBA00006948"/>
    </source>
</evidence>
<evidence type="ECO:0000256" key="3">
    <source>
        <dbReference type="ARBA" id="ARBA00022692"/>
    </source>
</evidence>
<comment type="subcellular location">
    <subcellularLocation>
        <location evidence="1">Membrane</location>
        <topology evidence="1">Multi-pass membrane protein</topology>
    </subcellularLocation>
</comment>
<comment type="caution">
    <text evidence="7">The sequence shown here is derived from an EMBL/GenBank/DDBJ whole genome shotgun (WGS) entry which is preliminary data.</text>
</comment>
<dbReference type="OrthoDB" id="6504688at2759"/>
<dbReference type="VEuPathDB" id="VectorBase:LDEU014479"/>
<dbReference type="PANTHER" id="PTHR16007:SF15">
    <property type="entry name" value="TRANSMEMBRANE PROTEIN 45B"/>
    <property type="match status" value="1"/>
</dbReference>
<accession>A0A443QBJ0</accession>
<evidence type="ECO:0000313" key="8">
    <source>
        <dbReference type="Proteomes" id="UP000288716"/>
    </source>
</evidence>